<dbReference type="SUPFAM" id="SSF81296">
    <property type="entry name" value="E set domains"/>
    <property type="match status" value="1"/>
</dbReference>
<comment type="subcellular location">
    <subcellularLocation>
        <location evidence="1">Secreted</location>
    </subcellularLocation>
</comment>
<dbReference type="Gene3D" id="2.60.40.770">
    <property type="match status" value="1"/>
</dbReference>
<dbReference type="SMART" id="SM00737">
    <property type="entry name" value="ML"/>
    <property type="match status" value="1"/>
</dbReference>
<proteinExistence type="inferred from homology"/>
<feature type="signal peptide" evidence="4">
    <location>
        <begin position="1"/>
        <end position="19"/>
    </location>
</feature>
<evidence type="ECO:0000256" key="1">
    <source>
        <dbReference type="ARBA" id="ARBA00004613"/>
    </source>
</evidence>
<evidence type="ECO:0000256" key="3">
    <source>
        <dbReference type="ARBA" id="ARBA00022525"/>
    </source>
</evidence>
<feature type="chain" id="PRO_5027732592" evidence="4">
    <location>
        <begin position="20"/>
        <end position="163"/>
    </location>
</feature>
<dbReference type="OrthoDB" id="7701049at2759"/>
<dbReference type="Pfam" id="PF02221">
    <property type="entry name" value="E1_DerP2_DerF2"/>
    <property type="match status" value="1"/>
</dbReference>
<dbReference type="InterPro" id="IPR014756">
    <property type="entry name" value="Ig_E-set"/>
</dbReference>
<gene>
    <name evidence="6" type="primary">LOC114336724</name>
</gene>
<evidence type="ECO:0000256" key="4">
    <source>
        <dbReference type="SAM" id="SignalP"/>
    </source>
</evidence>
<reference evidence="6" key="1">
    <citation type="submission" date="2025-08" db="UniProtKB">
        <authorList>
            <consortium name="RefSeq"/>
        </authorList>
    </citation>
    <scope>IDENTIFICATION</scope>
    <source>
        <tissue evidence="6">Whole insect</tissue>
    </source>
</reference>
<dbReference type="InParanoid" id="A0A6P7GD96"/>
<accession>A0A6P7GD96</accession>
<comment type="similarity">
    <text evidence="2">Belongs to the NPC2 family.</text>
</comment>
<dbReference type="FunFam" id="2.60.40.770:FF:000001">
    <property type="entry name" value="NPC intracellular cholesterol transporter 2"/>
    <property type="match status" value="1"/>
</dbReference>
<organism evidence="6">
    <name type="scientific">Diabrotica virgifera virgifera</name>
    <name type="common">western corn rootworm</name>
    <dbReference type="NCBI Taxonomy" id="50390"/>
    <lineage>
        <taxon>Eukaryota</taxon>
        <taxon>Metazoa</taxon>
        <taxon>Ecdysozoa</taxon>
        <taxon>Arthropoda</taxon>
        <taxon>Hexapoda</taxon>
        <taxon>Insecta</taxon>
        <taxon>Pterygota</taxon>
        <taxon>Neoptera</taxon>
        <taxon>Endopterygota</taxon>
        <taxon>Coleoptera</taxon>
        <taxon>Polyphaga</taxon>
        <taxon>Cucujiformia</taxon>
        <taxon>Chrysomeloidea</taxon>
        <taxon>Chrysomelidae</taxon>
        <taxon>Galerucinae</taxon>
        <taxon>Diabroticina</taxon>
        <taxon>Diabroticites</taxon>
        <taxon>Diabrotica</taxon>
    </lineage>
</organism>
<dbReference type="InterPro" id="IPR003172">
    <property type="entry name" value="ML_dom"/>
</dbReference>
<name>A0A6P7GD96_DIAVI</name>
<dbReference type="FunCoup" id="A0A6P7GD96">
    <property type="interactions" value="141"/>
</dbReference>
<evidence type="ECO:0000256" key="2">
    <source>
        <dbReference type="ARBA" id="ARBA00006370"/>
    </source>
</evidence>
<protein>
    <submittedName>
        <fullName evidence="6">Uncharacterized protein LOC114336724</fullName>
    </submittedName>
</protein>
<sequence>MRDFFGTSFVVILLGFVNSTIVDKCRDGGIIPPSVNLKSDFEQNVEDCKQAPCVVYTGGNCYVELNFTSPGYVPSISPKYKATAMGVTLDYPCEKDACSLITNTVCPLVENELVSYTWVMALPSFYPECLADLEVSFTNDDDNSLIFCFRSQIDVRKPSRLAK</sequence>
<evidence type="ECO:0000313" key="6">
    <source>
        <dbReference type="RefSeq" id="XP_028142883.1"/>
    </source>
</evidence>
<dbReference type="AlphaFoldDB" id="A0A6P7GD96"/>
<evidence type="ECO:0000259" key="5">
    <source>
        <dbReference type="SMART" id="SM00737"/>
    </source>
</evidence>
<dbReference type="GO" id="GO:0005576">
    <property type="term" value="C:extracellular region"/>
    <property type="evidence" value="ECO:0007669"/>
    <property type="project" value="UniProtKB-SubCell"/>
</dbReference>
<keyword evidence="4" id="KW-0732">Signal</keyword>
<feature type="domain" description="MD-2-related lipid-recognition" evidence="5">
    <location>
        <begin position="22"/>
        <end position="153"/>
    </location>
</feature>
<keyword evidence="3" id="KW-0964">Secreted</keyword>
<dbReference type="RefSeq" id="XP_028142883.1">
    <property type="nucleotide sequence ID" value="XM_028287082.1"/>
</dbReference>